<name>A0A6L9UAF0_9HYPH</name>
<dbReference type="InterPro" id="IPR021327">
    <property type="entry name" value="DUF2934"/>
</dbReference>
<evidence type="ECO:0000256" key="1">
    <source>
        <dbReference type="SAM" id="MobiDB-lite"/>
    </source>
</evidence>
<proteinExistence type="predicted"/>
<dbReference type="EMBL" id="WUEY01000014">
    <property type="protein sequence ID" value="NEI72903.1"/>
    <property type="molecule type" value="Genomic_DNA"/>
</dbReference>
<dbReference type="Proteomes" id="UP000483035">
    <property type="component" value="Unassembled WGS sequence"/>
</dbReference>
<gene>
    <name evidence="2" type="ORF">GR212_25405</name>
</gene>
<protein>
    <submittedName>
        <fullName evidence="2">DUF2934 domain-containing protein</fullName>
    </submittedName>
</protein>
<sequence>MATDKHEQIRRRAYELWEEEGRPEGAAMRHWLQAADELEEDNEHETLTDLIDEDDRDDEAMLHAAGESGDFGRSPPNGRTVTPLDVDHYTKS</sequence>
<organism evidence="2 3">
    <name type="scientific">Rhizobium lusitanum</name>
    <dbReference type="NCBI Taxonomy" id="293958"/>
    <lineage>
        <taxon>Bacteria</taxon>
        <taxon>Pseudomonadati</taxon>
        <taxon>Pseudomonadota</taxon>
        <taxon>Alphaproteobacteria</taxon>
        <taxon>Hyphomicrobiales</taxon>
        <taxon>Rhizobiaceae</taxon>
        <taxon>Rhizobium/Agrobacterium group</taxon>
        <taxon>Rhizobium</taxon>
    </lineage>
</organism>
<feature type="region of interest" description="Disordered" evidence="1">
    <location>
        <begin position="50"/>
        <end position="92"/>
    </location>
</feature>
<reference evidence="2 3" key="1">
    <citation type="submission" date="2019-12" db="EMBL/GenBank/DDBJ databases">
        <title>Rhizobium genotypes associated with high levels of biological nitrogen fixation by grain legumes in a temperate-maritime cropping system.</title>
        <authorList>
            <person name="Maluk M."/>
            <person name="Francesc Ferrando Molina F."/>
            <person name="Lopez Del Egido L."/>
            <person name="Lafos M."/>
            <person name="Langarica-Fuentes A."/>
            <person name="Gebre Yohannes G."/>
            <person name="Young M.W."/>
            <person name="Martin P."/>
            <person name="Gantlett R."/>
            <person name="Kenicer G."/>
            <person name="Hawes C."/>
            <person name="Begg G.S."/>
            <person name="Quilliam R.S."/>
            <person name="Squire G.R."/>
            <person name="Poole P.S."/>
            <person name="Young P.W."/>
            <person name="Iannetta P.M."/>
            <person name="James E.K."/>
        </authorList>
    </citation>
    <scope>NUCLEOTIDE SEQUENCE [LARGE SCALE GENOMIC DNA]</scope>
    <source>
        <strain evidence="2 3">JHI1118</strain>
    </source>
</reference>
<evidence type="ECO:0000313" key="3">
    <source>
        <dbReference type="Proteomes" id="UP000483035"/>
    </source>
</evidence>
<comment type="caution">
    <text evidence="2">The sequence shown here is derived from an EMBL/GenBank/DDBJ whole genome shotgun (WGS) entry which is preliminary data.</text>
</comment>
<accession>A0A6L9UAF0</accession>
<dbReference type="Pfam" id="PF11154">
    <property type="entry name" value="DUF2934"/>
    <property type="match status" value="1"/>
</dbReference>
<evidence type="ECO:0000313" key="2">
    <source>
        <dbReference type="EMBL" id="NEI72903.1"/>
    </source>
</evidence>
<dbReference type="AlphaFoldDB" id="A0A6L9UAF0"/>
<dbReference type="RefSeq" id="WP_163990746.1">
    <property type="nucleotide sequence ID" value="NZ_WUEY01000014.1"/>
</dbReference>